<evidence type="ECO:0000313" key="3">
    <source>
        <dbReference type="Proteomes" id="UP000811619"/>
    </source>
</evidence>
<gene>
    <name evidence="2" type="ORF">E4U42_002068</name>
</gene>
<feature type="region of interest" description="Disordered" evidence="1">
    <location>
        <begin position="1"/>
        <end position="53"/>
    </location>
</feature>
<dbReference type="AlphaFoldDB" id="A0A8K0NJM5"/>
<accession>A0A8K0NJM5</accession>
<comment type="caution">
    <text evidence="2">The sequence shown here is derived from an EMBL/GenBank/DDBJ whole genome shotgun (WGS) entry which is preliminary data.</text>
</comment>
<keyword evidence="3" id="KW-1185">Reference proteome</keyword>
<evidence type="ECO:0000313" key="2">
    <source>
        <dbReference type="EMBL" id="KAG5930327.1"/>
    </source>
</evidence>
<proteinExistence type="predicted"/>
<protein>
    <submittedName>
        <fullName evidence="2">Uncharacterized protein</fullName>
    </submittedName>
</protein>
<name>A0A8K0NJM5_9HYPO</name>
<organism evidence="2 3">
    <name type="scientific">Claviceps africana</name>
    <dbReference type="NCBI Taxonomy" id="83212"/>
    <lineage>
        <taxon>Eukaryota</taxon>
        <taxon>Fungi</taxon>
        <taxon>Dikarya</taxon>
        <taxon>Ascomycota</taxon>
        <taxon>Pezizomycotina</taxon>
        <taxon>Sordariomycetes</taxon>
        <taxon>Hypocreomycetidae</taxon>
        <taxon>Hypocreales</taxon>
        <taxon>Clavicipitaceae</taxon>
        <taxon>Claviceps</taxon>
    </lineage>
</organism>
<evidence type="ECO:0000256" key="1">
    <source>
        <dbReference type="SAM" id="MobiDB-lite"/>
    </source>
</evidence>
<reference evidence="2" key="1">
    <citation type="journal article" date="2020" name="bioRxiv">
        <title>Whole genome comparisons of ergot fungi reveals the divergence and evolution of species within the genus Claviceps are the result of varying mechanisms driving genome evolution and host range expansion.</title>
        <authorList>
            <person name="Wyka S.A."/>
            <person name="Mondo S.J."/>
            <person name="Liu M."/>
            <person name="Dettman J."/>
            <person name="Nalam V."/>
            <person name="Broders K.D."/>
        </authorList>
    </citation>
    <scope>NUCLEOTIDE SEQUENCE</scope>
    <source>
        <strain evidence="2">CCC 489</strain>
    </source>
</reference>
<dbReference type="EMBL" id="SRPY01000017">
    <property type="protein sequence ID" value="KAG5930327.1"/>
    <property type="molecule type" value="Genomic_DNA"/>
</dbReference>
<dbReference type="Proteomes" id="UP000811619">
    <property type="component" value="Unassembled WGS sequence"/>
</dbReference>
<sequence length="105" mass="11322">MAKSPATAGVADSQKREIRGSGNRRATSAGDANPRRPRIVFRGWPRGDQDDREGQIVFDSSDKWHQSMPTPAPAPDKALAAEWPKTRSLVLSGSAQTLVVLEPSA</sequence>